<dbReference type="GO" id="GO:0015986">
    <property type="term" value="P:proton motive force-driven ATP synthesis"/>
    <property type="evidence" value="ECO:0007669"/>
    <property type="project" value="InterPro"/>
</dbReference>
<dbReference type="InterPro" id="IPR036322">
    <property type="entry name" value="WD40_repeat_dom_sf"/>
</dbReference>
<evidence type="ECO:0000259" key="5">
    <source>
        <dbReference type="Pfam" id="PF12894"/>
    </source>
</evidence>
<name>A0A4T0FHK2_9BASI</name>
<evidence type="ECO:0000256" key="2">
    <source>
        <dbReference type="ARBA" id="ARBA00022574"/>
    </source>
</evidence>
<dbReference type="SMART" id="SM00320">
    <property type="entry name" value="WD40"/>
    <property type="match status" value="4"/>
</dbReference>
<dbReference type="PROSITE" id="PS50294">
    <property type="entry name" value="WD_REPEATS_REGION"/>
    <property type="match status" value="1"/>
</dbReference>
<dbReference type="Pfam" id="PF00400">
    <property type="entry name" value="WD40"/>
    <property type="match status" value="1"/>
</dbReference>
<keyword evidence="7" id="KW-1185">Reference proteome</keyword>
<keyword evidence="3" id="KW-0677">Repeat</keyword>
<evidence type="ECO:0000313" key="7">
    <source>
        <dbReference type="Proteomes" id="UP000310189"/>
    </source>
</evidence>
<dbReference type="PANTHER" id="PTHR10971">
    <property type="entry name" value="MRNA EXPORT FACTOR AND BUB3"/>
    <property type="match status" value="1"/>
</dbReference>
<comment type="similarity">
    <text evidence="1">Belongs to the WD repeat rae1 family.</text>
</comment>
<feature type="repeat" description="WD" evidence="4">
    <location>
        <begin position="177"/>
        <end position="210"/>
    </location>
</feature>
<dbReference type="EMBL" id="SPNW01000071">
    <property type="protein sequence ID" value="TIA86925.1"/>
    <property type="molecule type" value="Genomic_DNA"/>
</dbReference>
<accession>A0A4T0FHK2</accession>
<sequence length="502" mass="55425">MQFTDQADDEHSIDPTTEMFIRGVTRSIPSIRQFSSSAVAGKDLVQELYLSQLKSYKAPAQPADAHVGHVKTFTQPQAPKAPSAPTDLAGELSAYEAAQPSFVQPSTEATAEAPKSEESADEFLAFLEADLPKPEVRETTIYKINRLKRAVYISHPTLPNLSPLPPSQMDNKDFEVAAPPTDSVSCLAFSPVADILAVGSWDNNVRIYEVAPTGQTIPKFMYSHQQPVLDLCWTKDGTKLISAGADNAARMFDLTNPQNNQSQQVAQHDKPIKCIKWIETPTGGVLATGSWDKTIKYWTIGNPTPVGTVQLPNKLYSMDVVYPLLVAATADRRIVIINLTQPTTIFRELESPLKWQTRVVACFPAGDGYAVGSIEGRVAIQYVNEKDQGQNFSYKCHRSKDGKEIFAVNDITFHQHHGTYSTCGSDGTISFWDKDTKTRLKNLEINQGPIPCTAFNSAGTIFAYALSYDWSKGFSKQPPTPLVKIMLHATTDEEVKRRPPKK</sequence>
<dbReference type="Proteomes" id="UP000310189">
    <property type="component" value="Unassembled WGS sequence"/>
</dbReference>
<dbReference type="FunFam" id="2.130.10.10:FF:000190">
    <property type="entry name" value="Nuclear pore complex subunit"/>
    <property type="match status" value="1"/>
</dbReference>
<dbReference type="Pfam" id="PF10775">
    <property type="entry name" value="ATP_sub_h"/>
    <property type="match status" value="1"/>
</dbReference>
<organism evidence="6 7">
    <name type="scientific">Wallemia hederae</name>
    <dbReference type="NCBI Taxonomy" id="1540922"/>
    <lineage>
        <taxon>Eukaryota</taxon>
        <taxon>Fungi</taxon>
        <taxon>Dikarya</taxon>
        <taxon>Basidiomycota</taxon>
        <taxon>Wallemiomycotina</taxon>
        <taxon>Wallemiomycetes</taxon>
        <taxon>Wallemiales</taxon>
        <taxon>Wallemiaceae</taxon>
        <taxon>Wallemia</taxon>
    </lineage>
</organism>
<feature type="repeat" description="WD" evidence="4">
    <location>
        <begin position="221"/>
        <end position="262"/>
    </location>
</feature>
<evidence type="ECO:0000313" key="6">
    <source>
        <dbReference type="EMBL" id="TIA86925.1"/>
    </source>
</evidence>
<dbReference type="InterPro" id="IPR001680">
    <property type="entry name" value="WD40_rpt"/>
</dbReference>
<dbReference type="InterPro" id="IPR024977">
    <property type="entry name" value="Apc4-like_WD40_dom"/>
</dbReference>
<dbReference type="InterPro" id="IPR015943">
    <property type="entry name" value="WD40/YVTN_repeat-like_dom_sf"/>
</dbReference>
<dbReference type="OrthoDB" id="256303at2759"/>
<proteinExistence type="inferred from homology"/>
<evidence type="ECO:0000256" key="3">
    <source>
        <dbReference type="ARBA" id="ARBA00022737"/>
    </source>
</evidence>
<protein>
    <recommendedName>
        <fullName evidence="5">Anaphase-promoting complex subunit 4-like WD40 domain-containing protein</fullName>
    </recommendedName>
</protein>
<feature type="domain" description="Anaphase-promoting complex subunit 4-like WD40" evidence="5">
    <location>
        <begin position="188"/>
        <end position="279"/>
    </location>
</feature>
<comment type="caution">
    <text evidence="6">The sequence shown here is derived from an EMBL/GenBank/DDBJ whole genome shotgun (WGS) entry which is preliminary data.</text>
</comment>
<dbReference type="InterPro" id="IPR019711">
    <property type="entry name" value="ATP_synth_F0_suH"/>
</dbReference>
<keyword evidence="2 4" id="KW-0853">WD repeat</keyword>
<dbReference type="PROSITE" id="PS50082">
    <property type="entry name" value="WD_REPEATS_2"/>
    <property type="match status" value="3"/>
</dbReference>
<dbReference type="AlphaFoldDB" id="A0A4T0FHK2"/>
<feature type="repeat" description="WD" evidence="4">
    <location>
        <begin position="265"/>
        <end position="308"/>
    </location>
</feature>
<evidence type="ECO:0000256" key="4">
    <source>
        <dbReference type="PROSITE-ProRule" id="PRU00221"/>
    </source>
</evidence>
<reference evidence="6 7" key="1">
    <citation type="submission" date="2019-03" db="EMBL/GenBank/DDBJ databases">
        <title>Sequencing 23 genomes of Wallemia ichthyophaga.</title>
        <authorList>
            <person name="Gostincar C."/>
        </authorList>
    </citation>
    <scope>NUCLEOTIDE SEQUENCE [LARGE SCALE GENOMIC DNA]</scope>
    <source>
        <strain evidence="6 7">EXF-5753</strain>
    </source>
</reference>
<dbReference type="SUPFAM" id="SSF50978">
    <property type="entry name" value="WD40 repeat-like"/>
    <property type="match status" value="1"/>
</dbReference>
<gene>
    <name evidence="6" type="ORF">E3P99_03504</name>
</gene>
<evidence type="ECO:0000256" key="1">
    <source>
        <dbReference type="ARBA" id="ARBA00007830"/>
    </source>
</evidence>
<dbReference type="Gene3D" id="2.130.10.10">
    <property type="entry name" value="YVTN repeat-like/Quinoprotein amine dehydrogenase"/>
    <property type="match status" value="1"/>
</dbReference>
<dbReference type="Pfam" id="PF12894">
    <property type="entry name" value="ANAPC4_WD40"/>
    <property type="match status" value="1"/>
</dbReference>